<evidence type="ECO:0008006" key="3">
    <source>
        <dbReference type="Google" id="ProtNLM"/>
    </source>
</evidence>
<dbReference type="RefSeq" id="WP_174135181.1">
    <property type="nucleotide sequence ID" value="NZ_JABUFE010000001.1"/>
</dbReference>
<evidence type="ECO:0000313" key="1">
    <source>
        <dbReference type="EMBL" id="NSX53829.1"/>
    </source>
</evidence>
<sequence>MQIKVNVDVPRQVNGHSINPENPEYSGAFHYVRLVFANTGNTTVEFPAQAIVQQVLRRYKNNDTGDSQDFYINEPPFDTFQSVKLQSGETWTYGLGFEYPDTFFRKNEKPNSLLICAIWDKKSLNTEIYPPGSYDWAESFEACEEVSLVYK</sequence>
<organism evidence="1 2">
    <name type="scientific">Parasulfitobacter algicola</name>
    <dbReference type="NCBI Taxonomy" id="2614809"/>
    <lineage>
        <taxon>Bacteria</taxon>
        <taxon>Pseudomonadati</taxon>
        <taxon>Pseudomonadota</taxon>
        <taxon>Alphaproteobacteria</taxon>
        <taxon>Rhodobacterales</taxon>
        <taxon>Roseobacteraceae</taxon>
        <taxon>Parasulfitobacter</taxon>
    </lineage>
</organism>
<reference evidence="1 2" key="1">
    <citation type="submission" date="2020-06" db="EMBL/GenBank/DDBJ databases">
        <title>Sulfitobacter algicola sp. nov., isolated from green algae.</title>
        <authorList>
            <person name="Wang C."/>
        </authorList>
    </citation>
    <scope>NUCLEOTIDE SEQUENCE [LARGE SCALE GENOMIC DNA]</scope>
    <source>
        <strain evidence="1 2">1151</strain>
    </source>
</reference>
<gene>
    <name evidence="1" type="ORF">HRQ87_03350</name>
</gene>
<name>A0ABX2ITY8_9RHOB</name>
<keyword evidence="2" id="KW-1185">Reference proteome</keyword>
<accession>A0ABX2ITY8</accession>
<dbReference type="EMBL" id="JABUFE010000001">
    <property type="protein sequence ID" value="NSX53829.1"/>
    <property type="molecule type" value="Genomic_DNA"/>
</dbReference>
<dbReference type="Proteomes" id="UP000777935">
    <property type="component" value="Unassembled WGS sequence"/>
</dbReference>
<comment type="caution">
    <text evidence="1">The sequence shown here is derived from an EMBL/GenBank/DDBJ whole genome shotgun (WGS) entry which is preliminary data.</text>
</comment>
<evidence type="ECO:0000313" key="2">
    <source>
        <dbReference type="Proteomes" id="UP000777935"/>
    </source>
</evidence>
<protein>
    <recommendedName>
        <fullName evidence="3">DUF4352 domain-containing protein</fullName>
    </recommendedName>
</protein>
<proteinExistence type="predicted"/>